<protein>
    <submittedName>
        <fullName evidence="1">Uncharacterized protein</fullName>
    </submittedName>
</protein>
<dbReference type="EMBL" id="CM046393">
    <property type="protein sequence ID" value="KAI8551207.1"/>
    <property type="molecule type" value="Genomic_DNA"/>
</dbReference>
<comment type="caution">
    <text evidence="1">The sequence shown here is derived from an EMBL/GenBank/DDBJ whole genome shotgun (WGS) entry which is preliminary data.</text>
</comment>
<name>A0ACC0NEP4_RHOML</name>
<reference evidence="1" key="1">
    <citation type="submission" date="2022-02" db="EMBL/GenBank/DDBJ databases">
        <title>Plant Genome Project.</title>
        <authorList>
            <person name="Zhang R.-G."/>
        </authorList>
    </citation>
    <scope>NUCLEOTIDE SEQUENCE</scope>
    <source>
        <strain evidence="1">AT1</strain>
    </source>
</reference>
<proteinExistence type="predicted"/>
<organism evidence="1 2">
    <name type="scientific">Rhododendron molle</name>
    <name type="common">Chinese azalea</name>
    <name type="synonym">Azalea mollis</name>
    <dbReference type="NCBI Taxonomy" id="49168"/>
    <lineage>
        <taxon>Eukaryota</taxon>
        <taxon>Viridiplantae</taxon>
        <taxon>Streptophyta</taxon>
        <taxon>Embryophyta</taxon>
        <taxon>Tracheophyta</taxon>
        <taxon>Spermatophyta</taxon>
        <taxon>Magnoliopsida</taxon>
        <taxon>eudicotyledons</taxon>
        <taxon>Gunneridae</taxon>
        <taxon>Pentapetalae</taxon>
        <taxon>asterids</taxon>
        <taxon>Ericales</taxon>
        <taxon>Ericaceae</taxon>
        <taxon>Ericoideae</taxon>
        <taxon>Rhodoreae</taxon>
        <taxon>Rhododendron</taxon>
    </lineage>
</organism>
<gene>
    <name evidence="1" type="ORF">RHMOL_Rhmol06G0167400</name>
</gene>
<evidence type="ECO:0000313" key="2">
    <source>
        <dbReference type="Proteomes" id="UP001062846"/>
    </source>
</evidence>
<keyword evidence="2" id="KW-1185">Reference proteome</keyword>
<evidence type="ECO:0000313" key="1">
    <source>
        <dbReference type="EMBL" id="KAI8551207.1"/>
    </source>
</evidence>
<dbReference type="Proteomes" id="UP001062846">
    <property type="component" value="Chromosome 6"/>
</dbReference>
<accession>A0ACC0NEP4</accession>
<sequence>MGLSFNYFWFSNFFHNLEEIFWNTTLYTVLWSIWKARNDLVFKNSIPNTDDVVNLIKLRVTIWVKGRYNLAAYFVEDFRSHLEGIRKHKI</sequence>